<protein>
    <submittedName>
        <fullName evidence="1">Leucine--tRNA ligase</fullName>
        <ecNumber evidence="1">6.1.1.4</ecNumber>
    </submittedName>
</protein>
<keyword evidence="2" id="KW-1185">Reference proteome</keyword>
<comment type="caution">
    <text evidence="1">The sequence shown here is derived from an EMBL/GenBank/DDBJ whole genome shotgun (WGS) entry which is preliminary data.</text>
</comment>
<accession>A0ACC6SH62</accession>
<proteinExistence type="predicted"/>
<evidence type="ECO:0000313" key="2">
    <source>
        <dbReference type="Proteomes" id="UP001439875"/>
    </source>
</evidence>
<dbReference type="EC" id="6.1.1.4" evidence="1"/>
<dbReference type="Proteomes" id="UP001439875">
    <property type="component" value="Unassembled WGS sequence"/>
</dbReference>
<evidence type="ECO:0000313" key="1">
    <source>
        <dbReference type="EMBL" id="MEQ2529378.1"/>
    </source>
</evidence>
<gene>
    <name evidence="1" type="primary">leuS</name>
    <name evidence="1" type="ORF">WMO40_22155</name>
</gene>
<keyword evidence="1" id="KW-0436">Ligase</keyword>
<name>A0ACC6SH62_9BACI</name>
<sequence length="804" mass="91078">MSFHHQEIEKKWQSYWENNKTFKTSEEKGKRKFYALDMFPYPSGAGLHVGHPEGYTATDILSRMKRAQGYNVLHPMGWDAFGLPAEQYALDTGNDPADFTKHNIETFKRQIKALGFSYDWDREVNTTDPEYYKWTQWIFLKLYEKGLAYIDEVAVNWCPALGTVLANEEVIDGKSERGGHPVERRPMKQWMLKITAYADRLLEDLEELDWPDSLKEMQRNWIGRSEGAEVTFQIEGHDETFTVFTTRPDTLFGATYAVIAPEHELVGKITTADQKVAVDTYLDQVKTKSDLERTDLAKDKTGVFTGAYAINPANGEKMPIWIADYVLVSYGTGAIMAVPAHDERDFEFAQKFDLPIIEVVAGGDVTKEAYTGDGEHVNSDFLNGLNKEDAIGKMIAWLEEKGIGTKKVTYRLRDWLFSRQRYWGEPIPIIHWEDGTMSAVPEEELPLTLPVTKEIKPSGTGESPLANIADWVNVVDPKTGKKGRRETNTMPQWAGSCWYYLRYIDPKNDQALADKEKLSEWLPVDIYIGGAEHAVLHLLYARFWHKVLYDLGVVSTKEPFQKLFNQGMILGEGNEKMSKSKGNVVNPDDIIESHGADTLRLYEMFMGPLDASIAWSTNGLDGSRRFLDRIWRLLVEEDGGLSPKVQDSEDTLLEKVYHQTVKKVTEDFEGLRFNTAISQLMVFINDAYKAPVLPKRYVEGFVKMLAPIAPHIAEELWSKLGGTETISYEAWPAFDEAKLVDDEVEIVVQINGKVKAKLMVPADANREALEEIAMGDVNVKEQIDGKTVRKVIAVPGKLVNIVAN</sequence>
<organism evidence="1 2">
    <name type="scientific">Robertmurraya yapensis</name>
    <name type="common">ex Hitch et al 2024</name>
    <dbReference type="NCBI Taxonomy" id="3133160"/>
    <lineage>
        <taxon>Bacteria</taxon>
        <taxon>Bacillati</taxon>
        <taxon>Bacillota</taxon>
        <taxon>Bacilli</taxon>
        <taxon>Bacillales</taxon>
        <taxon>Bacillaceae</taxon>
        <taxon>Robertmurraya</taxon>
    </lineage>
</organism>
<dbReference type="EMBL" id="JBBMEW010000033">
    <property type="protein sequence ID" value="MEQ2529378.1"/>
    <property type="molecule type" value="Genomic_DNA"/>
</dbReference>
<reference evidence="1" key="1">
    <citation type="submission" date="2024-03" db="EMBL/GenBank/DDBJ databases">
        <title>Human intestinal bacterial collection.</title>
        <authorList>
            <person name="Pauvert C."/>
            <person name="Hitch T.C.A."/>
            <person name="Clavel T."/>
        </authorList>
    </citation>
    <scope>NUCLEOTIDE SEQUENCE</scope>
    <source>
        <strain evidence="1">CLA-AA-H227</strain>
    </source>
</reference>